<dbReference type="InterPro" id="IPR016039">
    <property type="entry name" value="Thiolase-like"/>
</dbReference>
<dbReference type="GO" id="GO:0006633">
    <property type="term" value="P:fatty acid biosynthetic process"/>
    <property type="evidence" value="ECO:0007669"/>
    <property type="project" value="InterPro"/>
</dbReference>
<sequence length="337" mass="36115">MTETTNSGAAPGGIWAGSAIRVTGVGHYFPERVVHNTPELVGAEERFNAVDQAVIGELNVKARHVSGEEETVGHMAVRAAEQALSAAGLEARRLDLVIVTNWTDRQFIPEHGPRVAYELGARRALGFDLCGACAGFVHGVQSAAAMLSSPGPWRRAVVVSSEQLNRGTRPGSKGELVAGDAAGAVVLERGETDEEAPDGPLLIDSVLFSDGEDARIIYARRPHGWLTSTAQLIERAVEGNLRAIELLLERNGLEIEDIDWVLMHPGTDPLHRAVREKAGIDPDRFFVTMETRGNTSSASVPIALSELLASGRTRPGQLYLTPAIGSGFYEGGLLFRL</sequence>
<evidence type="ECO:0000259" key="4">
    <source>
        <dbReference type="Pfam" id="PF08541"/>
    </source>
</evidence>
<dbReference type="InterPro" id="IPR013751">
    <property type="entry name" value="ACP_syn_III_N"/>
</dbReference>
<feature type="domain" description="Beta-ketoacyl-[acyl-carrier-protein] synthase III C-terminal" evidence="4">
    <location>
        <begin position="248"/>
        <end position="336"/>
    </location>
</feature>
<accession>A0A6G4VIU7</accession>
<dbReference type="CDD" id="cd00830">
    <property type="entry name" value="KAS_III"/>
    <property type="match status" value="1"/>
</dbReference>
<evidence type="ECO:0000313" key="6">
    <source>
        <dbReference type="EMBL" id="NGO13693.1"/>
    </source>
</evidence>
<evidence type="ECO:0000259" key="5">
    <source>
        <dbReference type="Pfam" id="PF08545"/>
    </source>
</evidence>
<feature type="domain" description="Beta-ketoacyl-[acyl-carrier-protein] synthase III N-terminal" evidence="5">
    <location>
        <begin position="127"/>
        <end position="194"/>
    </location>
</feature>
<keyword evidence="2" id="KW-0808">Transferase</keyword>
<dbReference type="EMBL" id="JAAKZY010000205">
    <property type="protein sequence ID" value="NGO13693.1"/>
    <property type="molecule type" value="Genomic_DNA"/>
</dbReference>
<evidence type="ECO:0000256" key="3">
    <source>
        <dbReference type="ARBA" id="ARBA00023315"/>
    </source>
</evidence>
<dbReference type="Pfam" id="PF08545">
    <property type="entry name" value="ACP_syn_III"/>
    <property type="match status" value="1"/>
</dbReference>
<dbReference type="PANTHER" id="PTHR34069:SF2">
    <property type="entry name" value="BETA-KETOACYL-[ACYL-CARRIER-PROTEIN] SYNTHASE III"/>
    <property type="match status" value="1"/>
</dbReference>
<reference evidence="6 7" key="1">
    <citation type="submission" date="2020-02" db="EMBL/GenBank/DDBJ databases">
        <title>Whole-genome analyses of novel actinobacteria.</title>
        <authorList>
            <person name="Sahin N."/>
            <person name="Gencbay T."/>
        </authorList>
    </citation>
    <scope>NUCLEOTIDE SEQUENCE [LARGE SCALE GENOMIC DNA]</scope>
    <source>
        <strain evidence="6 7">HC44</strain>
    </source>
</reference>
<dbReference type="Gene3D" id="3.40.47.10">
    <property type="match status" value="1"/>
</dbReference>
<dbReference type="PANTHER" id="PTHR34069">
    <property type="entry name" value="3-OXOACYL-[ACYL-CARRIER-PROTEIN] SYNTHASE 3"/>
    <property type="match status" value="1"/>
</dbReference>
<dbReference type="Pfam" id="PF08541">
    <property type="entry name" value="ACP_syn_III_C"/>
    <property type="match status" value="1"/>
</dbReference>
<gene>
    <name evidence="6" type="ORF">G5C60_40400</name>
</gene>
<dbReference type="GO" id="GO:0044550">
    <property type="term" value="P:secondary metabolite biosynthetic process"/>
    <property type="evidence" value="ECO:0007669"/>
    <property type="project" value="TreeGrafter"/>
</dbReference>
<evidence type="ECO:0000313" key="7">
    <source>
        <dbReference type="Proteomes" id="UP000472335"/>
    </source>
</evidence>
<organism evidence="6 7">
    <name type="scientific">Streptomyces scabichelini</name>
    <dbReference type="NCBI Taxonomy" id="2711217"/>
    <lineage>
        <taxon>Bacteria</taxon>
        <taxon>Bacillati</taxon>
        <taxon>Actinomycetota</taxon>
        <taxon>Actinomycetes</taxon>
        <taxon>Kitasatosporales</taxon>
        <taxon>Streptomycetaceae</taxon>
        <taxon>Streptomyces</taxon>
    </lineage>
</organism>
<protein>
    <submittedName>
        <fullName evidence="6">Ketoacyl-ACP synthase III</fullName>
    </submittedName>
</protein>
<evidence type="ECO:0000256" key="1">
    <source>
        <dbReference type="ARBA" id="ARBA00022490"/>
    </source>
</evidence>
<keyword evidence="3" id="KW-0012">Acyltransferase</keyword>
<proteinExistence type="predicted"/>
<keyword evidence="1" id="KW-0963">Cytoplasm</keyword>
<dbReference type="RefSeq" id="WP_165267360.1">
    <property type="nucleotide sequence ID" value="NZ_JAAKZY010000205.1"/>
</dbReference>
<keyword evidence="7" id="KW-1185">Reference proteome</keyword>
<evidence type="ECO:0000256" key="2">
    <source>
        <dbReference type="ARBA" id="ARBA00022679"/>
    </source>
</evidence>
<name>A0A6G4VIU7_9ACTN</name>
<dbReference type="AlphaFoldDB" id="A0A6G4VIU7"/>
<dbReference type="GO" id="GO:0004315">
    <property type="term" value="F:3-oxoacyl-[acyl-carrier-protein] synthase activity"/>
    <property type="evidence" value="ECO:0007669"/>
    <property type="project" value="InterPro"/>
</dbReference>
<dbReference type="SUPFAM" id="SSF53901">
    <property type="entry name" value="Thiolase-like"/>
    <property type="match status" value="1"/>
</dbReference>
<dbReference type="InterPro" id="IPR013747">
    <property type="entry name" value="ACP_syn_III_C"/>
</dbReference>
<dbReference type="Proteomes" id="UP000472335">
    <property type="component" value="Unassembled WGS sequence"/>
</dbReference>
<comment type="caution">
    <text evidence="6">The sequence shown here is derived from an EMBL/GenBank/DDBJ whole genome shotgun (WGS) entry which is preliminary data.</text>
</comment>